<name>A0A124FG80_9THEM</name>
<dbReference type="InterPro" id="IPR011047">
    <property type="entry name" value="Quinoprotein_ADH-like_sf"/>
</dbReference>
<dbReference type="RefSeq" id="WP_012896686.1">
    <property type="nucleotide sequence ID" value="NZ_DAITJQ010000001.1"/>
</dbReference>
<dbReference type="EMBL" id="LGFG01000004">
    <property type="protein sequence ID" value="KUK23786.1"/>
    <property type="molecule type" value="Genomic_DNA"/>
</dbReference>
<comment type="caution">
    <text evidence="1">The sequence shown here is derived from an EMBL/GenBank/DDBJ whole genome shotgun (WGS) entry which is preliminary data.</text>
</comment>
<protein>
    <submittedName>
        <fullName evidence="1">Uncharacterized protein</fullName>
    </submittedName>
</protein>
<reference evidence="1 2" key="1">
    <citation type="journal article" date="2015" name="MBio">
        <title>Genome-Resolved Metagenomic Analysis Reveals Roles for Candidate Phyla and Other Microbial Community Members in Biogeochemical Transformations in Oil Reservoirs.</title>
        <authorList>
            <person name="Hu P."/>
            <person name="Tom L."/>
            <person name="Singh A."/>
            <person name="Thomas B.C."/>
            <person name="Baker B.J."/>
            <person name="Piceno Y.M."/>
            <person name="Andersen G.L."/>
            <person name="Banfield J.F."/>
        </authorList>
    </citation>
    <scope>NUCLEOTIDE SEQUENCE [LARGE SCALE GENOMIC DNA]</scope>
    <source>
        <strain evidence="1">46_26</strain>
    </source>
</reference>
<evidence type="ECO:0000313" key="2">
    <source>
        <dbReference type="Proteomes" id="UP000058636"/>
    </source>
</evidence>
<evidence type="ECO:0000313" key="1">
    <source>
        <dbReference type="EMBL" id="KUK23786.1"/>
    </source>
</evidence>
<proteinExistence type="predicted"/>
<gene>
    <name evidence="1" type="ORF">XD57_0132</name>
</gene>
<dbReference type="Proteomes" id="UP000058636">
    <property type="component" value="Unassembled WGS sequence"/>
</dbReference>
<accession>A0A124FG80</accession>
<sequence length="342" mass="38543">MEGIQHLRYKLGTAALLVSLIVSVFAGILETERIELNVNPLRGTINEGVITLVDSLKREVVAVDALSKRVTARFTGFSYPVWGMYLEGNFYVTDMFEGKFIELTPSGKRKREILLGGDPTVFLYHNGVFYISLFSQGTLVGVDLRSFKVVERYRTGVSSTYFVPTSKGIAYLCYWRNEDDPDVIYLRYGSMTSVRLGLSRPLRYVEGSSGDYVLDYRNGWLVKLVNGKVVWEKNLPDFAYGISFYGPDLAVASLVSPVISVVDRNGSVRQINVPHPVLYLEEIGNYLVALSVEAEEIYLIKNDRVVQTVKTGKYPLKIFKISEKEFAVLCTDSGELIFYTVY</sequence>
<dbReference type="PATRIC" id="fig|93930.3.peg.655"/>
<dbReference type="SUPFAM" id="SSF50998">
    <property type="entry name" value="Quinoprotein alcohol dehydrogenase-like"/>
    <property type="match status" value="1"/>
</dbReference>
<dbReference type="AlphaFoldDB" id="A0A124FG80"/>
<organism evidence="1 2">
    <name type="scientific">Thermotoga petrophila</name>
    <dbReference type="NCBI Taxonomy" id="93929"/>
    <lineage>
        <taxon>Bacteria</taxon>
        <taxon>Thermotogati</taxon>
        <taxon>Thermotogota</taxon>
        <taxon>Thermotogae</taxon>
        <taxon>Thermotogales</taxon>
        <taxon>Thermotogaceae</taxon>
        <taxon>Thermotoga</taxon>
    </lineage>
</organism>